<dbReference type="EMBL" id="PDLN01000006">
    <property type="protein sequence ID" value="RDW82885.1"/>
    <property type="molecule type" value="Genomic_DNA"/>
</dbReference>
<evidence type="ECO:0000259" key="2">
    <source>
        <dbReference type="Pfam" id="PF10334"/>
    </source>
</evidence>
<evidence type="ECO:0000313" key="4">
    <source>
        <dbReference type="Proteomes" id="UP000256328"/>
    </source>
</evidence>
<keyword evidence="1" id="KW-0472">Membrane</keyword>
<dbReference type="AlphaFoldDB" id="A0A3D8S954"/>
<feature type="domain" description="DUF2421" evidence="2">
    <location>
        <begin position="221"/>
        <end position="382"/>
    </location>
</feature>
<evidence type="ECO:0000256" key="1">
    <source>
        <dbReference type="SAM" id="Phobius"/>
    </source>
</evidence>
<sequence length="462" mass="52254">MDLEQMFLLFRAIFLPVSGLRILPKILVSLKDSWQQSEKISDLAKDYQGIATPMRRSLQSSAELVKIGIHHSLVTLGISPKPAKDDLENIGDTCAPGSKDFLFAFKLKEEEHQVQLNYSHWNEPYCWRKFIQFCWTYNRYDHILYSESWVSSIFGSCVIAIVTMNIILAYELQINKIGITVGESSGQPYYPIYLFAPYKVLCVIAGCFVALFWTVFPYHISARSKLRKILGSSLFILANFYSCMHTTVNVWIGHLSQEEQPDIQKLEVGRKILFSQEMSLITALRMHTNFTKYEPTLGGQFPRATYDGIISDVQSTVISMALMIQITKSLDTTVYKESWLCHLADMIEFTDFNAHSVTSLLCHLSAAVSNSCALPPYLVAPKSFPLIRKLRQLDNRLVDIKNAVDPTFAAFASLEVLSSIINSTLEHLISDVKLLVGEVNFEGFVKRKTRIEAKGGSEIKGE</sequence>
<dbReference type="Pfam" id="PF10334">
    <property type="entry name" value="BRE4"/>
    <property type="match status" value="1"/>
</dbReference>
<evidence type="ECO:0000313" key="3">
    <source>
        <dbReference type="EMBL" id="RDW82885.1"/>
    </source>
</evidence>
<dbReference type="PANTHER" id="PTHR37994:SF4">
    <property type="entry name" value="ER TRANSPORTER 6TM N-TERMINAL DOMAIN-CONTAINING PROTEIN-RELATED"/>
    <property type="match status" value="1"/>
</dbReference>
<accession>A0A3D8S954</accession>
<feature type="transmembrane region" description="Helical" evidence="1">
    <location>
        <begin position="149"/>
        <end position="170"/>
    </location>
</feature>
<keyword evidence="4" id="KW-1185">Reference proteome</keyword>
<dbReference type="PANTHER" id="PTHR37994">
    <property type="entry name" value="ARAE_2_N DOMAIN-CONTAINING PROTEIN-RELATED"/>
    <property type="match status" value="1"/>
</dbReference>
<keyword evidence="1" id="KW-1133">Transmembrane helix</keyword>
<organism evidence="3 4">
    <name type="scientific">Coleophoma crateriformis</name>
    <dbReference type="NCBI Taxonomy" id="565419"/>
    <lineage>
        <taxon>Eukaryota</taxon>
        <taxon>Fungi</taxon>
        <taxon>Dikarya</taxon>
        <taxon>Ascomycota</taxon>
        <taxon>Pezizomycotina</taxon>
        <taxon>Leotiomycetes</taxon>
        <taxon>Helotiales</taxon>
        <taxon>Dermateaceae</taxon>
        <taxon>Coleophoma</taxon>
    </lineage>
</organism>
<dbReference type="OrthoDB" id="2274698at2759"/>
<dbReference type="InterPro" id="IPR018820">
    <property type="entry name" value="BRE4-related_DUF2421"/>
</dbReference>
<dbReference type="Proteomes" id="UP000256328">
    <property type="component" value="Unassembled WGS sequence"/>
</dbReference>
<comment type="caution">
    <text evidence="3">The sequence shown here is derived from an EMBL/GenBank/DDBJ whole genome shotgun (WGS) entry which is preliminary data.</text>
</comment>
<reference evidence="3 4" key="1">
    <citation type="journal article" date="2018" name="IMA Fungus">
        <title>IMA Genome-F 9: Draft genome sequence of Annulohypoxylon stygium, Aspergillus mulundensis, Berkeleyomyces basicola (syn. Thielaviopsis basicola), Ceratocystis smalleyi, two Cercospora beticola strains, Coleophoma cylindrospora, Fusarium fracticaudum, Phialophora cf. hyalina, and Morchella septimelata.</title>
        <authorList>
            <person name="Wingfield B.D."/>
            <person name="Bills G.F."/>
            <person name="Dong Y."/>
            <person name="Huang W."/>
            <person name="Nel W.J."/>
            <person name="Swalarsk-Parry B.S."/>
            <person name="Vaghefi N."/>
            <person name="Wilken P.M."/>
            <person name="An Z."/>
            <person name="de Beer Z.W."/>
            <person name="De Vos L."/>
            <person name="Chen L."/>
            <person name="Duong T.A."/>
            <person name="Gao Y."/>
            <person name="Hammerbacher A."/>
            <person name="Kikkert J.R."/>
            <person name="Li Y."/>
            <person name="Li H."/>
            <person name="Li K."/>
            <person name="Li Q."/>
            <person name="Liu X."/>
            <person name="Ma X."/>
            <person name="Naidoo K."/>
            <person name="Pethybridge S.J."/>
            <person name="Sun J."/>
            <person name="Steenkamp E.T."/>
            <person name="van der Nest M.A."/>
            <person name="van Wyk S."/>
            <person name="Wingfield M.J."/>
            <person name="Xiong C."/>
            <person name="Yue Q."/>
            <person name="Zhang X."/>
        </authorList>
    </citation>
    <scope>NUCLEOTIDE SEQUENCE [LARGE SCALE GENOMIC DNA]</scope>
    <source>
        <strain evidence="3 4">BP5796</strain>
    </source>
</reference>
<gene>
    <name evidence="3" type="ORF">BP5796_04376</name>
</gene>
<proteinExistence type="predicted"/>
<protein>
    <recommendedName>
        <fullName evidence="2">DUF2421 domain-containing protein</fullName>
    </recommendedName>
</protein>
<feature type="transmembrane region" description="Helical" evidence="1">
    <location>
        <begin position="234"/>
        <end position="252"/>
    </location>
</feature>
<feature type="transmembrane region" description="Helical" evidence="1">
    <location>
        <begin position="190"/>
        <end position="213"/>
    </location>
</feature>
<name>A0A3D8S954_9HELO</name>
<keyword evidence="1" id="KW-0812">Transmembrane</keyword>